<comment type="caution">
    <text evidence="1">The sequence shown here is derived from an EMBL/GenBank/DDBJ whole genome shotgun (WGS) entry which is preliminary data.</text>
</comment>
<dbReference type="Proteomes" id="UP001597506">
    <property type="component" value="Unassembled WGS sequence"/>
</dbReference>
<evidence type="ECO:0000313" key="2">
    <source>
        <dbReference type="Proteomes" id="UP001597506"/>
    </source>
</evidence>
<gene>
    <name evidence="1" type="ORF">ACFSUL_06185</name>
</gene>
<accession>A0ABW5RNR0</accession>
<dbReference type="InterPro" id="IPR012347">
    <property type="entry name" value="Ferritin-like"/>
</dbReference>
<evidence type="ECO:0000313" key="1">
    <source>
        <dbReference type="EMBL" id="MFD2680338.1"/>
    </source>
</evidence>
<organism evidence="1 2">
    <name type="scientific">Bacillus seohaeanensis</name>
    <dbReference type="NCBI Taxonomy" id="284580"/>
    <lineage>
        <taxon>Bacteria</taxon>
        <taxon>Bacillati</taxon>
        <taxon>Bacillota</taxon>
        <taxon>Bacilli</taxon>
        <taxon>Bacillales</taxon>
        <taxon>Bacillaceae</taxon>
        <taxon>Bacillus</taxon>
    </lineage>
</organism>
<dbReference type="Pfam" id="PF11553">
    <property type="entry name" value="DUF3231"/>
    <property type="match status" value="1"/>
</dbReference>
<dbReference type="InterPro" id="IPR021617">
    <property type="entry name" value="DUF3231"/>
</dbReference>
<dbReference type="RefSeq" id="WP_377933674.1">
    <property type="nucleotide sequence ID" value="NZ_JBHUMF010000015.1"/>
</dbReference>
<name>A0ABW5RNR0_9BACI</name>
<reference evidence="2" key="1">
    <citation type="journal article" date="2019" name="Int. J. Syst. Evol. Microbiol.">
        <title>The Global Catalogue of Microorganisms (GCM) 10K type strain sequencing project: providing services to taxonomists for standard genome sequencing and annotation.</title>
        <authorList>
            <consortium name="The Broad Institute Genomics Platform"/>
            <consortium name="The Broad Institute Genome Sequencing Center for Infectious Disease"/>
            <person name="Wu L."/>
            <person name="Ma J."/>
        </authorList>
    </citation>
    <scope>NUCLEOTIDE SEQUENCE [LARGE SCALE GENOMIC DNA]</scope>
    <source>
        <strain evidence="2">KCTC 3913</strain>
    </source>
</reference>
<dbReference type="Gene3D" id="1.20.1260.10">
    <property type="match status" value="1"/>
</dbReference>
<keyword evidence="2" id="KW-1185">Reference proteome</keyword>
<dbReference type="EMBL" id="JBHUMF010000015">
    <property type="protein sequence ID" value="MFD2680338.1"/>
    <property type="molecule type" value="Genomic_DNA"/>
</dbReference>
<proteinExistence type="predicted"/>
<protein>
    <submittedName>
        <fullName evidence="1">DUF3231 family protein</fullName>
    </submittedName>
</protein>
<sequence>MGILSGNPKEEPMHYGEVYGTWSALLATKAMVAGHQTLLNHAGDTDLKKLINEFIDQGKQEEKQLETLLKENTVGLPPTPPERASANLDDIPVGARFLDSEIAAGLSADVAAGLVACSKMIGQCIREDIATMYGQMHTQKAQLGAKLLRLNKEKGWLVPPPLHTPNEGKN</sequence>